<proteinExistence type="predicted"/>
<accession>A0A379FXP8</accession>
<organism evidence="1 2">
    <name type="scientific">Providencia rettgeri</name>
    <dbReference type="NCBI Taxonomy" id="587"/>
    <lineage>
        <taxon>Bacteria</taxon>
        <taxon>Pseudomonadati</taxon>
        <taxon>Pseudomonadota</taxon>
        <taxon>Gammaproteobacteria</taxon>
        <taxon>Enterobacterales</taxon>
        <taxon>Morganellaceae</taxon>
        <taxon>Providencia</taxon>
    </lineage>
</organism>
<dbReference type="RefSeq" id="WP_115168154.1">
    <property type="nucleotide sequence ID" value="NZ_CP077317.1"/>
</dbReference>
<gene>
    <name evidence="1" type="ORF">NCTC11801_04561</name>
</gene>
<dbReference type="AlphaFoldDB" id="A0A379FXP8"/>
<evidence type="ECO:0000313" key="1">
    <source>
        <dbReference type="EMBL" id="SUC33520.1"/>
    </source>
</evidence>
<protein>
    <submittedName>
        <fullName evidence="1">Uncharacterized protein</fullName>
    </submittedName>
</protein>
<name>A0A379FXP8_PRORE</name>
<reference evidence="1 2" key="1">
    <citation type="submission" date="2018-06" db="EMBL/GenBank/DDBJ databases">
        <authorList>
            <consortium name="Pathogen Informatics"/>
            <person name="Doyle S."/>
        </authorList>
    </citation>
    <scope>NUCLEOTIDE SEQUENCE [LARGE SCALE GENOMIC DNA]</scope>
    <source>
        <strain evidence="1 2">NCTC11801</strain>
    </source>
</reference>
<dbReference type="GeneID" id="93671044"/>
<dbReference type="EMBL" id="UGTZ01000001">
    <property type="protein sequence ID" value="SUC33520.1"/>
    <property type="molecule type" value="Genomic_DNA"/>
</dbReference>
<dbReference type="Proteomes" id="UP000254208">
    <property type="component" value="Unassembled WGS sequence"/>
</dbReference>
<evidence type="ECO:0000313" key="2">
    <source>
        <dbReference type="Proteomes" id="UP000254208"/>
    </source>
</evidence>
<sequence>MENRYEEQNKPISSIKNQYDSNIKQQPLKIGLYANKSRVVVIDNNSPLLKSLSLDPTFSKEGKAAHELFSWLINKPRIIGEAKKSYIASTLPESQFSGFKFHSKQGIFVESFNSPHEWIDGEVRAQAQLADLLLPSGEWHRHYSIVVLPESANDKQIELIRHWLELTGGSLLIVKDKQKKISASTQQLINELRPVEHIELASNTLENHNFQQIITLPPPAISSLKLTDELRKNSQYFSASIKNTNNNNILSLHDIPITETSSWQKIAHSIETDVNRMMVEHQLPAVKISYEKNTLKLVGENIIFRQFQLKQTKQVTSRYNEQKQIPQILPILVTENPDELPNQLVVGAITGKLPNIPHIKGYKILEQPKFGRLTLNNITNEWQYIANNAKFKTQSDQFDFIAILPNGQESQPISIQLQTENAPQHRIPGKRIFSVQNPIYHEPQRRYHPTPSDMQIHNIQLAQTHLQNMTDKHMSLTANRWALLNLEITSISAAKSPDIEAIISNKERKILGRIRLTGPDHLPKILTALPRQPNVSAQDWHQQRFTAPLKGEWIQPDINIIITVNGKPIITEETNQYGVFSPNVTLDNHLIVHVDSHSLYQQGHGVYSSSPLSWGKEAATILPIGQFTLYSSPATVSHPSLTPYMTGTNNNAIPFIHPHYDNPKEIGNHTNAQVHWAYNNSQQYKIANNANSDYQYTAIEIFSSSFNNLLLGQASRNHGGGVHEPNVMFHEAFGHGLGLPHTNSQDHNNQPAYPYPPYDHGKKPAYNQSRQYYVTYHSPHTFRKQAIPTMLSYFVPFSSDAYDAFLPHADAYNQKIHQFLTKRVRWQSNKTKGLDIEDGGFAGDGFYQRWDQIRKQWVILTQQNYSKYYNRIQIEQFPHQRDVPIYWIQLQSAKMADNTLHPYSTITVDRTVGSLPANYHNLKTGTGRQFYIYHNYALTVTYSTPNGLLTEVLQIPHETSFNIADKGELVQFTIHELNRKKELGQLTSRYSNPNSLANRLLAKRDGYTLPPHLLLDNYWQGAPIFWAATEEGVVDFSTGKINIDKITSKSALCAKWVENGRLHQQYFSLSDPFGQDRQVDTSMNFIALNHLNTYKTGYLLENTIHHQMIETPLIADINIEQQIDISDLNLSNGQHSFWVTLVTSNEQKQIQEKVPVESWYFSVQQNQLTIKGTIDSTPGLKLDGILIHIDQHLQDHVAPKLIWLQQNNQNPTGQLAENIEFLDYNRPVVFNSGSVLPELISSIPEEEPSSFYSPTMSIPQHKQADILLSA</sequence>